<evidence type="ECO:0000256" key="1">
    <source>
        <dbReference type="SAM" id="Coils"/>
    </source>
</evidence>
<feature type="coiled-coil region" evidence="1">
    <location>
        <begin position="248"/>
        <end position="290"/>
    </location>
</feature>
<evidence type="ECO:0000256" key="2">
    <source>
        <dbReference type="SAM" id="MobiDB-lite"/>
    </source>
</evidence>
<dbReference type="GO" id="GO:0051301">
    <property type="term" value="P:cell division"/>
    <property type="evidence" value="ECO:0007669"/>
    <property type="project" value="UniProtKB-KW"/>
</dbReference>
<evidence type="ECO:0000313" key="3">
    <source>
        <dbReference type="EMBL" id="OZG56751.1"/>
    </source>
</evidence>
<keyword evidence="3" id="KW-0131">Cell cycle</keyword>
<feature type="compositionally biased region" description="Low complexity" evidence="2">
    <location>
        <begin position="132"/>
        <end position="176"/>
    </location>
</feature>
<organism evidence="3 4">
    <name type="scientific">Aeriscardovia aeriphila</name>
    <dbReference type="NCBI Taxonomy" id="218139"/>
    <lineage>
        <taxon>Bacteria</taxon>
        <taxon>Bacillati</taxon>
        <taxon>Actinomycetota</taxon>
        <taxon>Actinomycetes</taxon>
        <taxon>Bifidobacteriales</taxon>
        <taxon>Bifidobacteriaceae</taxon>
        <taxon>Aeriscardovia</taxon>
    </lineage>
</organism>
<keyword evidence="4" id="KW-1185">Reference proteome</keyword>
<name>A0A261FC72_9BIFI</name>
<keyword evidence="1" id="KW-0175">Coiled coil</keyword>
<proteinExistence type="predicted"/>
<sequence>MPEENVGPDTQTRVVAAMTPQQAMSTEGHAHVTQNQHSQQDYQHDESSSDDDLANAQALADQGNTVFASDDDDEPSSSPSEEIYRQQMKARDNGEGRETSENGSQRSDDGVVHAGAHSNVHAGANAGSRANPSASAGAQSSPSSEPSSASPAAAAASASPASSAHQAHSSAQRAASLPPQNTQERSMDRFDVDNQESEFQIAFDILDQITDLVDDAHPVMFQPGYVKIDRDELEMLVNNLREALPTQLSHASEIMRAANRELEEKQKQGASIVNDANQQAKAMVDKAEAQAHDTISKADQQAKSRLAQAQQQADYLAGQQNVMVLARQKAETVVATAQSQATQIRQGADSYAAQVLGDLSERLSKLSRDVNGGLDVLHQRMNEQN</sequence>
<gene>
    <name evidence="3" type="ORF">AEAE_0060</name>
</gene>
<feature type="compositionally biased region" description="Polar residues" evidence="2">
    <location>
        <begin position="8"/>
        <end position="25"/>
    </location>
</feature>
<feature type="region of interest" description="Disordered" evidence="2">
    <location>
        <begin position="1"/>
        <end position="187"/>
    </location>
</feature>
<dbReference type="OrthoDB" id="3239773at2"/>
<comment type="caution">
    <text evidence="3">The sequence shown here is derived from an EMBL/GenBank/DDBJ whole genome shotgun (WGS) entry which is preliminary data.</text>
</comment>
<evidence type="ECO:0000313" key="4">
    <source>
        <dbReference type="Proteomes" id="UP000228976"/>
    </source>
</evidence>
<keyword evidence="3" id="KW-0132">Cell division</keyword>
<dbReference type="RefSeq" id="WP_094689193.1">
    <property type="nucleotide sequence ID" value="NZ_JACBYZ010000001.1"/>
</dbReference>
<feature type="compositionally biased region" description="Polar residues" evidence="2">
    <location>
        <begin position="32"/>
        <end position="41"/>
    </location>
</feature>
<accession>A0A261FC72</accession>
<reference evidence="3 4" key="1">
    <citation type="journal article" date="2017" name="BMC Genomics">
        <title>Comparative genomic and phylogenomic analyses of the Bifidobacteriaceae family.</title>
        <authorList>
            <person name="Lugli G.A."/>
            <person name="Milani C."/>
            <person name="Turroni F."/>
            <person name="Duranti S."/>
            <person name="Mancabelli L."/>
            <person name="Mangifesta M."/>
            <person name="Ferrario C."/>
            <person name="Modesto M."/>
            <person name="Mattarelli P."/>
            <person name="Jiri K."/>
            <person name="van Sinderen D."/>
            <person name="Ventura M."/>
        </authorList>
    </citation>
    <scope>NUCLEOTIDE SEQUENCE [LARGE SCALE GENOMIC DNA]</scope>
    <source>
        <strain evidence="3 4">LMG 21773</strain>
    </source>
</reference>
<dbReference type="Proteomes" id="UP000228976">
    <property type="component" value="Unassembled WGS sequence"/>
</dbReference>
<protein>
    <submittedName>
        <fullName evidence="3">Cell division initiation protein</fullName>
    </submittedName>
</protein>
<dbReference type="EMBL" id="MWWU01000001">
    <property type="protein sequence ID" value="OZG56751.1"/>
    <property type="molecule type" value="Genomic_DNA"/>
</dbReference>
<dbReference type="AlphaFoldDB" id="A0A261FC72"/>
<feature type="compositionally biased region" description="Basic and acidic residues" evidence="2">
    <location>
        <begin position="89"/>
        <end position="111"/>
    </location>
</feature>